<dbReference type="AlphaFoldDB" id="A0A1H6CNM0"/>
<keyword evidence="4" id="KW-1185">Reference proteome</keyword>
<dbReference type="EMBL" id="FNVN01000008">
    <property type="protein sequence ID" value="SEG74560.1"/>
    <property type="molecule type" value="Genomic_DNA"/>
</dbReference>
<dbReference type="RefSeq" id="WP_103993129.1">
    <property type="nucleotide sequence ID" value="NZ_CP031311.1"/>
</dbReference>
<proteinExistence type="predicted"/>
<protein>
    <submittedName>
        <fullName evidence="3">Uncharacterized protein</fullName>
    </submittedName>
</protein>
<evidence type="ECO:0000256" key="1">
    <source>
        <dbReference type="SAM" id="Phobius"/>
    </source>
</evidence>
<evidence type="ECO:0000313" key="2">
    <source>
        <dbReference type="EMBL" id="QCC48699.1"/>
    </source>
</evidence>
<keyword evidence="1" id="KW-1133">Transmembrane helix</keyword>
<evidence type="ECO:0000313" key="3">
    <source>
        <dbReference type="EMBL" id="SEG74560.1"/>
    </source>
</evidence>
<dbReference type="GeneID" id="39859249"/>
<dbReference type="Proteomes" id="UP000296733">
    <property type="component" value="Chromosome"/>
</dbReference>
<sequence length="69" mass="7554">MSDSLLRQTLGSLFDLLSALGVLMAFVTGFYMIYAGLFGDPLFGLFDELWWSGIGVLTIFQGLWGLSAL</sequence>
<dbReference type="EMBL" id="CP031311">
    <property type="protein sequence ID" value="QCC48699.1"/>
    <property type="molecule type" value="Genomic_DNA"/>
</dbReference>
<name>A0A1H6CNM0_9EURY</name>
<dbReference type="KEGG" id="hlm:DV707_14100"/>
<reference evidence="2 5" key="2">
    <citation type="journal article" date="2019" name="Nat. Commun.">
        <title>A new type of DNA phosphorothioation-based antiviral system in archaea.</title>
        <authorList>
            <person name="Xiong L."/>
            <person name="Liu S."/>
            <person name="Chen S."/>
            <person name="Xiao Y."/>
            <person name="Zhu B."/>
            <person name="Gao Y."/>
            <person name="Zhang Y."/>
            <person name="Chen B."/>
            <person name="Luo J."/>
            <person name="Deng Z."/>
            <person name="Chen X."/>
            <person name="Wang L."/>
            <person name="Chen S."/>
        </authorList>
    </citation>
    <scope>NUCLEOTIDE SEQUENCE [LARGE SCALE GENOMIC DNA]</scope>
    <source>
        <strain evidence="2 5">CGMCC 1.10331</strain>
    </source>
</reference>
<accession>A0A1H6CNM0</accession>
<evidence type="ECO:0000313" key="4">
    <source>
        <dbReference type="Proteomes" id="UP000236740"/>
    </source>
</evidence>
<evidence type="ECO:0000313" key="5">
    <source>
        <dbReference type="Proteomes" id="UP000296733"/>
    </source>
</evidence>
<keyword evidence="1" id="KW-0812">Transmembrane</keyword>
<dbReference type="Proteomes" id="UP000236740">
    <property type="component" value="Unassembled WGS sequence"/>
</dbReference>
<reference evidence="3 4" key="1">
    <citation type="submission" date="2016-10" db="EMBL/GenBank/DDBJ databases">
        <authorList>
            <person name="de Groot N.N."/>
        </authorList>
    </citation>
    <scope>NUCLEOTIDE SEQUENCE [LARGE SCALE GENOMIC DNA]</scope>
    <source>
        <strain evidence="3 4">CGMCC 1.10331</strain>
    </source>
</reference>
<gene>
    <name evidence="2" type="ORF">DV707_14100</name>
    <name evidence="3" type="ORF">SAMN04488133_3602</name>
</gene>
<keyword evidence="1" id="KW-0472">Membrane</keyword>
<organism evidence="3 4">
    <name type="scientific">Halobellus limi</name>
    <dbReference type="NCBI Taxonomy" id="699433"/>
    <lineage>
        <taxon>Archaea</taxon>
        <taxon>Methanobacteriati</taxon>
        <taxon>Methanobacteriota</taxon>
        <taxon>Stenosarchaea group</taxon>
        <taxon>Halobacteria</taxon>
        <taxon>Halobacteriales</taxon>
        <taxon>Haloferacaceae</taxon>
        <taxon>Halobellus</taxon>
    </lineage>
</organism>
<feature type="transmembrane region" description="Helical" evidence="1">
    <location>
        <begin position="12"/>
        <end position="37"/>
    </location>
</feature>
<feature type="transmembrane region" description="Helical" evidence="1">
    <location>
        <begin position="49"/>
        <end position="66"/>
    </location>
</feature>